<proteinExistence type="predicted"/>
<dbReference type="Proteomes" id="UP001412239">
    <property type="component" value="Unassembled WGS sequence"/>
</dbReference>
<protein>
    <submittedName>
        <fullName evidence="1">Uncharacterized protein</fullName>
    </submittedName>
</protein>
<gene>
    <name evidence="1" type="ORF">GSTUAT00005302001</name>
</gene>
<evidence type="ECO:0000313" key="1">
    <source>
        <dbReference type="EMBL" id="CUS10686.1"/>
    </source>
</evidence>
<accession>A0A292PT26</accession>
<name>A0A292PT26_9PEZI</name>
<organism evidence="1 2">
    <name type="scientific">Tuber aestivum</name>
    <name type="common">summer truffle</name>
    <dbReference type="NCBI Taxonomy" id="59557"/>
    <lineage>
        <taxon>Eukaryota</taxon>
        <taxon>Fungi</taxon>
        <taxon>Dikarya</taxon>
        <taxon>Ascomycota</taxon>
        <taxon>Pezizomycotina</taxon>
        <taxon>Pezizomycetes</taxon>
        <taxon>Pezizales</taxon>
        <taxon>Tuberaceae</taxon>
        <taxon>Tuber</taxon>
    </lineage>
</organism>
<dbReference type="AlphaFoldDB" id="A0A292PT26"/>
<dbReference type="EMBL" id="LN891042">
    <property type="protein sequence ID" value="CUS10686.1"/>
    <property type="molecule type" value="Genomic_DNA"/>
</dbReference>
<keyword evidence="2" id="KW-1185">Reference proteome</keyword>
<reference evidence="1" key="1">
    <citation type="submission" date="2015-10" db="EMBL/GenBank/DDBJ databases">
        <authorList>
            <person name="Regsiter A."/>
            <person name="william w."/>
        </authorList>
    </citation>
    <scope>NUCLEOTIDE SEQUENCE</scope>
    <source>
        <strain evidence="1">Montdore</strain>
    </source>
</reference>
<sequence>MTYKTYFRRGRDTRFSDFGRVGCGKWTRSSPDRVHDEARYLHDQVDRDVKWEWSEGGLAASESELYRLGILYDQEVESVEEVEVTSSAGTEVGSRSEVSDDWSVLDDGESVIGDWDFVSESG</sequence>
<evidence type="ECO:0000313" key="2">
    <source>
        <dbReference type="Proteomes" id="UP001412239"/>
    </source>
</evidence>